<feature type="domain" description="RmlD-like substrate binding" evidence="3">
    <location>
        <begin position="23"/>
        <end position="312"/>
    </location>
</feature>
<dbReference type="CDD" id="cd05254">
    <property type="entry name" value="dTDP_HR_like_SDR_e"/>
    <property type="match status" value="1"/>
</dbReference>
<dbReference type="Pfam" id="PF04321">
    <property type="entry name" value="RmlD_sub_bind"/>
    <property type="match status" value="1"/>
</dbReference>
<evidence type="ECO:0000256" key="2">
    <source>
        <dbReference type="RuleBase" id="RU364082"/>
    </source>
</evidence>
<organism evidence="4 5">
    <name type="scientific">Saccharomonospora marina XMU15</name>
    <dbReference type="NCBI Taxonomy" id="882083"/>
    <lineage>
        <taxon>Bacteria</taxon>
        <taxon>Bacillati</taxon>
        <taxon>Actinomycetota</taxon>
        <taxon>Actinomycetes</taxon>
        <taxon>Pseudonocardiales</taxon>
        <taxon>Pseudonocardiaceae</taxon>
        <taxon>Saccharomonospora</taxon>
    </lineage>
</organism>
<dbReference type="GO" id="GO:0005829">
    <property type="term" value="C:cytosol"/>
    <property type="evidence" value="ECO:0007669"/>
    <property type="project" value="TreeGrafter"/>
</dbReference>
<evidence type="ECO:0000313" key="4">
    <source>
        <dbReference type="EMBL" id="EHR49200.1"/>
    </source>
</evidence>
<reference evidence="4 5" key="1">
    <citation type="journal article" date="2012" name="Stand. Genomic Sci.">
        <title>Genome sequence of the ocean sediment bacterium Saccharomonospora marina type strain (XMU15(T)).</title>
        <authorList>
            <person name="Klenk H.P."/>
            <person name="Lu M."/>
            <person name="Lucas S."/>
            <person name="Lapidus A."/>
            <person name="Copeland A."/>
            <person name="Pitluck S."/>
            <person name="Goodwin L.A."/>
            <person name="Han C."/>
            <person name="Tapia R."/>
            <person name="Brambilla E.M."/>
            <person name="Potter G."/>
            <person name="Land M."/>
            <person name="Ivanova N."/>
            <person name="Rohde M."/>
            <person name="Goker M."/>
            <person name="Detter J.C."/>
            <person name="Li W.J."/>
            <person name="Kyrpides N.C."/>
            <person name="Woyke T."/>
        </authorList>
    </citation>
    <scope>NUCLEOTIDE SEQUENCE [LARGE SCALE GENOMIC DNA]</scope>
    <source>
        <strain evidence="4 5">XMU15</strain>
    </source>
</reference>
<dbReference type="PANTHER" id="PTHR10491">
    <property type="entry name" value="DTDP-4-DEHYDRORHAMNOSE REDUCTASE"/>
    <property type="match status" value="1"/>
</dbReference>
<dbReference type="AlphaFoldDB" id="H5X998"/>
<dbReference type="PANTHER" id="PTHR10491:SF4">
    <property type="entry name" value="METHIONINE ADENOSYLTRANSFERASE 2 SUBUNIT BETA"/>
    <property type="match status" value="1"/>
</dbReference>
<dbReference type="Gene3D" id="3.90.25.10">
    <property type="entry name" value="UDP-galactose 4-epimerase, domain 1"/>
    <property type="match status" value="1"/>
</dbReference>
<dbReference type="eggNOG" id="COG1091">
    <property type="taxonomic scope" value="Bacteria"/>
</dbReference>
<comment type="function">
    <text evidence="2">Catalyzes the reduction of dTDP-6-deoxy-L-lyxo-4-hexulose to yield dTDP-L-rhamnose.</text>
</comment>
<sequence>MSLAAPETDVDPANPRASAGLSLLVVGGTGQVGSDLAALAGDRVEVRAPGSAELDVTQAGGLVEAVSQLSTTAREAGREPVVVNAAAYTAVDAAEEHEERAFAVNADGPRMLAAVCSSRRVPLIHISTDYVFSGSAQRPYEPDDPLGPRSAYGRTKAAGEDAVLGSGALAWIVRTAWVYGAAGSNFVKTIVRLERERETLSVVDDQRGSPTWSADLAVGLLELARRVAGGEGPSRKVLHCTGGGETTWFSFARAVFEELGADPQRVRPCGSDEFPRPAPRPAYSVLSNASWTESGLTPLRPWREALTAFFAEHGAALRA</sequence>
<comment type="similarity">
    <text evidence="1 2">Belongs to the dTDP-4-dehydrorhamnose reductase family.</text>
</comment>
<evidence type="ECO:0000259" key="3">
    <source>
        <dbReference type="Pfam" id="PF04321"/>
    </source>
</evidence>
<dbReference type="InterPro" id="IPR036291">
    <property type="entry name" value="NAD(P)-bd_dom_sf"/>
</dbReference>
<dbReference type="HOGENOM" id="CLU_045518_1_2_11"/>
<dbReference type="EC" id="1.1.1.133" evidence="2"/>
<keyword evidence="2" id="KW-0521">NADP</keyword>
<dbReference type="Proteomes" id="UP000004926">
    <property type="component" value="Chromosome"/>
</dbReference>
<evidence type="ECO:0000256" key="1">
    <source>
        <dbReference type="ARBA" id="ARBA00010944"/>
    </source>
</evidence>
<dbReference type="OrthoDB" id="9803892at2"/>
<protein>
    <recommendedName>
        <fullName evidence="2">dTDP-4-dehydrorhamnose reductase</fullName>
        <ecNumber evidence="2">1.1.1.133</ecNumber>
    </recommendedName>
</protein>
<dbReference type="NCBIfam" id="TIGR01214">
    <property type="entry name" value="rmlD"/>
    <property type="match status" value="1"/>
</dbReference>
<comment type="pathway">
    <text evidence="2">Carbohydrate biosynthesis; dTDP-L-rhamnose biosynthesis.</text>
</comment>
<dbReference type="RefSeq" id="WP_009152586.1">
    <property type="nucleotide sequence ID" value="NZ_CM001439.1"/>
</dbReference>
<evidence type="ECO:0000313" key="5">
    <source>
        <dbReference type="Proteomes" id="UP000004926"/>
    </source>
</evidence>
<keyword evidence="5" id="KW-1185">Reference proteome</keyword>
<dbReference type="InterPro" id="IPR005913">
    <property type="entry name" value="dTDP_dehydrorham_reduct"/>
</dbReference>
<accession>H5X998</accession>
<proteinExistence type="inferred from homology"/>
<dbReference type="UniPathway" id="UPA00124"/>
<name>H5X998_9PSEU</name>
<dbReference type="GO" id="GO:0019305">
    <property type="term" value="P:dTDP-rhamnose biosynthetic process"/>
    <property type="evidence" value="ECO:0007669"/>
    <property type="project" value="UniProtKB-UniPathway"/>
</dbReference>
<dbReference type="STRING" id="882083.SacmaDRAFT_0907"/>
<dbReference type="GO" id="GO:0008831">
    <property type="term" value="F:dTDP-4-dehydrorhamnose reductase activity"/>
    <property type="evidence" value="ECO:0007669"/>
    <property type="project" value="UniProtKB-EC"/>
</dbReference>
<dbReference type="InterPro" id="IPR029903">
    <property type="entry name" value="RmlD-like-bd"/>
</dbReference>
<dbReference type="EMBL" id="CM001439">
    <property type="protein sequence ID" value="EHR49200.1"/>
    <property type="molecule type" value="Genomic_DNA"/>
</dbReference>
<dbReference type="SUPFAM" id="SSF51735">
    <property type="entry name" value="NAD(P)-binding Rossmann-fold domains"/>
    <property type="match status" value="1"/>
</dbReference>
<gene>
    <name evidence="4" type="ORF">SacmaDRAFT_0907</name>
</gene>
<keyword evidence="2" id="KW-0560">Oxidoreductase</keyword>
<dbReference type="Gene3D" id="3.40.50.720">
    <property type="entry name" value="NAD(P)-binding Rossmann-like Domain"/>
    <property type="match status" value="1"/>
</dbReference>